<dbReference type="PRINTS" id="PR00320">
    <property type="entry name" value="GPROTEINBRPT"/>
</dbReference>
<keyword evidence="6" id="KW-1185">Reference proteome</keyword>
<comment type="caution">
    <text evidence="5">The sequence shown here is derived from an EMBL/GenBank/DDBJ whole genome shotgun (WGS) entry which is preliminary data.</text>
</comment>
<dbReference type="CDD" id="cd00200">
    <property type="entry name" value="WD40"/>
    <property type="match status" value="1"/>
</dbReference>
<dbReference type="Proteomes" id="UP000232323">
    <property type="component" value="Unassembled WGS sequence"/>
</dbReference>
<feature type="compositionally biased region" description="Basic and acidic residues" evidence="4">
    <location>
        <begin position="245"/>
        <end position="254"/>
    </location>
</feature>
<evidence type="ECO:0008006" key="7">
    <source>
        <dbReference type="Google" id="ProtNLM"/>
    </source>
</evidence>
<dbReference type="SMART" id="SM00320">
    <property type="entry name" value="WD40"/>
    <property type="match status" value="10"/>
</dbReference>
<organism evidence="5 6">
    <name type="scientific">Chlamydomonas eustigma</name>
    <dbReference type="NCBI Taxonomy" id="1157962"/>
    <lineage>
        <taxon>Eukaryota</taxon>
        <taxon>Viridiplantae</taxon>
        <taxon>Chlorophyta</taxon>
        <taxon>core chlorophytes</taxon>
        <taxon>Chlorophyceae</taxon>
        <taxon>CS clade</taxon>
        <taxon>Chlamydomonadales</taxon>
        <taxon>Chlamydomonadaceae</taxon>
        <taxon>Chlamydomonas</taxon>
    </lineage>
</organism>
<evidence type="ECO:0000256" key="4">
    <source>
        <dbReference type="SAM" id="MobiDB-lite"/>
    </source>
</evidence>
<dbReference type="PANTHER" id="PTHR19853:SF0">
    <property type="entry name" value="WD REPEAT-CONTAINING PROTEIN 3"/>
    <property type="match status" value="1"/>
</dbReference>
<accession>A0A250XPS1</accession>
<evidence type="ECO:0000256" key="1">
    <source>
        <dbReference type="ARBA" id="ARBA00022574"/>
    </source>
</evidence>
<dbReference type="OrthoDB" id="407922at2759"/>
<dbReference type="GO" id="GO:0030490">
    <property type="term" value="P:maturation of SSU-rRNA"/>
    <property type="evidence" value="ECO:0007669"/>
    <property type="project" value="TreeGrafter"/>
</dbReference>
<dbReference type="EMBL" id="BEGY01000148">
    <property type="protein sequence ID" value="GAX85058.1"/>
    <property type="molecule type" value="Genomic_DNA"/>
</dbReference>
<evidence type="ECO:0000256" key="2">
    <source>
        <dbReference type="ARBA" id="ARBA00022737"/>
    </source>
</evidence>
<keyword evidence="1 3" id="KW-0853">WD repeat</keyword>
<keyword evidence="2" id="KW-0677">Repeat</keyword>
<dbReference type="Gene3D" id="2.130.10.10">
    <property type="entry name" value="YVTN repeat-like/Quinoprotein amine dehydrogenase"/>
    <property type="match status" value="3"/>
</dbReference>
<dbReference type="FunFam" id="2.130.10.10:FF:000157">
    <property type="entry name" value="WD repeat domain 3"/>
    <property type="match status" value="1"/>
</dbReference>
<dbReference type="PROSITE" id="PS50294">
    <property type="entry name" value="WD_REPEATS_REGION"/>
    <property type="match status" value="3"/>
</dbReference>
<feature type="repeat" description="WD" evidence="3">
    <location>
        <begin position="78"/>
        <end position="103"/>
    </location>
</feature>
<feature type="repeat" description="WD" evidence="3">
    <location>
        <begin position="146"/>
        <end position="187"/>
    </location>
</feature>
<dbReference type="Pfam" id="PF25172">
    <property type="entry name" value="Beta-prop_WDR3_2nd"/>
    <property type="match status" value="1"/>
</dbReference>
<feature type="repeat" description="WD" evidence="3">
    <location>
        <begin position="104"/>
        <end position="145"/>
    </location>
</feature>
<dbReference type="InterPro" id="IPR020472">
    <property type="entry name" value="WD40_PAC1"/>
</dbReference>
<feature type="region of interest" description="Disordered" evidence="4">
    <location>
        <begin position="229"/>
        <end position="254"/>
    </location>
</feature>
<gene>
    <name evidence="5" type="ORF">CEUSTIGMA_g12478.t1</name>
</gene>
<dbReference type="STRING" id="1157962.A0A250XPS1"/>
<evidence type="ECO:0000313" key="6">
    <source>
        <dbReference type="Proteomes" id="UP000232323"/>
    </source>
</evidence>
<dbReference type="GO" id="GO:0030515">
    <property type="term" value="F:snoRNA binding"/>
    <property type="evidence" value="ECO:0007669"/>
    <property type="project" value="TreeGrafter"/>
</dbReference>
<feature type="repeat" description="WD" evidence="3">
    <location>
        <begin position="532"/>
        <end position="564"/>
    </location>
</feature>
<feature type="non-terminal residue" evidence="5">
    <location>
        <position position="672"/>
    </location>
</feature>
<dbReference type="InterPro" id="IPR051570">
    <property type="entry name" value="TBC1_cilium_biogenesis"/>
</dbReference>
<dbReference type="GO" id="GO:0032040">
    <property type="term" value="C:small-subunit processome"/>
    <property type="evidence" value="ECO:0007669"/>
    <property type="project" value="TreeGrafter"/>
</dbReference>
<feature type="repeat" description="WD" evidence="3">
    <location>
        <begin position="626"/>
        <end position="656"/>
    </location>
</feature>
<proteinExistence type="predicted"/>
<dbReference type="PROSITE" id="PS50082">
    <property type="entry name" value="WD_REPEATS_2"/>
    <property type="match status" value="6"/>
</dbReference>
<dbReference type="GO" id="GO:0034388">
    <property type="term" value="C:Pwp2p-containing subcomplex of 90S preribosome"/>
    <property type="evidence" value="ECO:0007669"/>
    <property type="project" value="TreeGrafter"/>
</dbReference>
<sequence length="672" mass="73613">MVKAYLRYDFASAFGVITSAGNPEFDAEGKHIYTTSLENISVWNVKQGTKVSSLAPSSSTTPTQGAAEATVIARAKKSQLLAVGYSDGTVRLWDLTTSLCTVTLKGHKSSVTALRYHPSGSLLASGSKDTDLILWDVVEETGLYRLRGHKDQITDLVFLTRGNRLISCSKDGLVKVWDLSTQHCSQTVAGYKAEVWSLDLDPQERRLVTGSTDHELRVFQVVGLEEEEEANHVSAAEPTTVSGKGEADGKKAGDVRTGHHYCLRAMGSVKRQAGGHERVSRLRFDEAGTMLACLGTGKSVELFRIRSEAESKKKLKRRKKRRREKMQKKSDKENDNEEQEEMEEQEDVEKEGENEPRATDEFEPFQVVACKSKIRSFAFAPSAALRNAKQAGSKGSGSGGGRDCLARLALSLSNNVLELVDVLAPAGLLRSEKGFNLEEVTQEVVQKLDQGGHRADIRTVALSNDDQQLLSASNNAVKVWNPQTGACLATMESGYGLCTLFAPGNSHAVLGTKEGKLEVFDLGASTRSHVEEDAHDGPIWSLCALPDRTGFVSGSADKTVKFWQWKVVVSGDGLKQLRLQHIRTLKMADDVLCVRVSPDSRLLAVSLLDSTIKVFYLDTLKFFLSLYGHKLPVLCMDISSDSTLLVSGSADKNIKVRCFVMMVAIAIRQEHQ</sequence>
<dbReference type="InterPro" id="IPR036322">
    <property type="entry name" value="WD40_repeat_dom_sf"/>
</dbReference>
<feature type="compositionally biased region" description="Basic and acidic residues" evidence="4">
    <location>
        <begin position="351"/>
        <end position="360"/>
    </location>
</feature>
<dbReference type="PROSITE" id="PS00678">
    <property type="entry name" value="WD_REPEATS_1"/>
    <property type="match status" value="2"/>
</dbReference>
<dbReference type="SUPFAM" id="SSF50978">
    <property type="entry name" value="WD40 repeat-like"/>
    <property type="match status" value="2"/>
</dbReference>
<evidence type="ECO:0000256" key="3">
    <source>
        <dbReference type="PROSITE-ProRule" id="PRU00221"/>
    </source>
</evidence>
<name>A0A250XPS1_9CHLO</name>
<dbReference type="InterPro" id="IPR019775">
    <property type="entry name" value="WD40_repeat_CS"/>
</dbReference>
<feature type="compositionally biased region" description="Basic residues" evidence="4">
    <location>
        <begin position="313"/>
        <end position="326"/>
    </location>
</feature>
<dbReference type="Pfam" id="PF25173">
    <property type="entry name" value="Beta-prop_WDR3_1st"/>
    <property type="match status" value="1"/>
</dbReference>
<dbReference type="AlphaFoldDB" id="A0A250XPS1"/>
<evidence type="ECO:0000313" key="5">
    <source>
        <dbReference type="EMBL" id="GAX85058.1"/>
    </source>
</evidence>
<dbReference type="PANTHER" id="PTHR19853">
    <property type="entry name" value="WD REPEAT CONTAINING PROTEIN 3 WDR3"/>
    <property type="match status" value="1"/>
</dbReference>
<feature type="repeat" description="WD" evidence="3">
    <location>
        <begin position="188"/>
        <end position="221"/>
    </location>
</feature>
<feature type="region of interest" description="Disordered" evidence="4">
    <location>
        <begin position="311"/>
        <end position="362"/>
    </location>
</feature>
<dbReference type="InterPro" id="IPR015943">
    <property type="entry name" value="WD40/YVTN_repeat-like_dom_sf"/>
</dbReference>
<dbReference type="InterPro" id="IPR001680">
    <property type="entry name" value="WD40_rpt"/>
</dbReference>
<protein>
    <recommendedName>
        <fullName evidence="7">Anaphase-promoting complex subunit 4 WD40 domain-containing protein</fullName>
    </recommendedName>
</protein>
<feature type="compositionally biased region" description="Acidic residues" evidence="4">
    <location>
        <begin position="334"/>
        <end position="350"/>
    </location>
</feature>
<reference evidence="5 6" key="1">
    <citation type="submission" date="2017-08" db="EMBL/GenBank/DDBJ databases">
        <title>Acidophilic green algal genome provides insights into adaptation to an acidic environment.</title>
        <authorList>
            <person name="Hirooka S."/>
            <person name="Hirose Y."/>
            <person name="Kanesaki Y."/>
            <person name="Higuchi S."/>
            <person name="Fujiwara T."/>
            <person name="Onuma R."/>
            <person name="Era A."/>
            <person name="Ohbayashi R."/>
            <person name="Uzuka A."/>
            <person name="Nozaki H."/>
            <person name="Yoshikawa H."/>
            <person name="Miyagishima S.Y."/>
        </authorList>
    </citation>
    <scope>NUCLEOTIDE SEQUENCE [LARGE SCALE GENOMIC DNA]</scope>
    <source>
        <strain evidence="5 6">NIES-2499</strain>
    </source>
</reference>